<dbReference type="EMBL" id="VUNE01000003">
    <property type="protein sequence ID" value="MST62498.1"/>
    <property type="molecule type" value="Genomic_DNA"/>
</dbReference>
<name>A0A6N7X0H7_9FIRM</name>
<sequence>MREFISDNAYTRLVKKIATLAMLIVMLLPMAVFAEEDYSQGSSELASKPRVFDKADVMGSEVKGKLEKISNDAKKKYGADVIFVAVNTLNDRSATEYADDFFYKNGYGEDNDRNGLVFLIAVEDRKWAISTNGKTIDAFTDAGQAYIMDNVLPYLKDDDFSGAFSKFGDYVIDFYEKYTQGKPYDKSTLPRKKRNILLSIAYTLGVAIVPTGLIAFCLIQQMKSVRKQTTASNYLKRDQSNARVVSENYIRSGLVRNRRMDDEDGGSSTHGNSSGGISGGSSGSF</sequence>
<evidence type="ECO:0000259" key="3">
    <source>
        <dbReference type="Pfam" id="PF04536"/>
    </source>
</evidence>
<dbReference type="PANTHER" id="PTHR30373:SF2">
    <property type="entry name" value="UPF0603 PROTEIN YGCG"/>
    <property type="match status" value="1"/>
</dbReference>
<keyword evidence="2" id="KW-0472">Membrane</keyword>
<evidence type="ECO:0000256" key="1">
    <source>
        <dbReference type="SAM" id="MobiDB-lite"/>
    </source>
</evidence>
<evidence type="ECO:0000256" key="2">
    <source>
        <dbReference type="SAM" id="Phobius"/>
    </source>
</evidence>
<dbReference type="Proteomes" id="UP000440713">
    <property type="component" value="Unassembled WGS sequence"/>
</dbReference>
<feature type="domain" description="TPM" evidence="3">
    <location>
        <begin position="51"/>
        <end position="172"/>
    </location>
</feature>
<feature type="compositionally biased region" description="Gly residues" evidence="1">
    <location>
        <begin position="273"/>
        <end position="285"/>
    </location>
</feature>
<gene>
    <name evidence="4" type="ORF">FYJ71_05915</name>
</gene>
<keyword evidence="5" id="KW-1185">Reference proteome</keyword>
<organism evidence="4 5">
    <name type="scientific">Peptostreptococcus porci</name>
    <dbReference type="NCBI Taxonomy" id="2652282"/>
    <lineage>
        <taxon>Bacteria</taxon>
        <taxon>Bacillati</taxon>
        <taxon>Bacillota</taxon>
        <taxon>Clostridia</taxon>
        <taxon>Peptostreptococcales</taxon>
        <taxon>Peptostreptococcaceae</taxon>
        <taxon>Peptostreptococcus</taxon>
    </lineage>
</organism>
<protein>
    <submittedName>
        <fullName evidence="4">TPM domain-containing protein</fullName>
    </submittedName>
</protein>
<accession>A0A6N7X0H7</accession>
<dbReference type="Gene3D" id="3.10.310.50">
    <property type="match status" value="1"/>
</dbReference>
<keyword evidence="2" id="KW-0812">Transmembrane</keyword>
<dbReference type="Pfam" id="PF04536">
    <property type="entry name" value="TPM_phosphatase"/>
    <property type="match status" value="1"/>
</dbReference>
<keyword evidence="2" id="KW-1133">Transmembrane helix</keyword>
<reference evidence="4 5" key="1">
    <citation type="submission" date="2019-08" db="EMBL/GenBank/DDBJ databases">
        <title>In-depth cultivation of the pig gut microbiome towards novel bacterial diversity and tailored functional studies.</title>
        <authorList>
            <person name="Wylensek D."/>
            <person name="Hitch T.C.A."/>
            <person name="Clavel T."/>
        </authorList>
    </citation>
    <scope>NUCLEOTIDE SEQUENCE [LARGE SCALE GENOMIC DNA]</scope>
    <source>
        <strain evidence="4 5">WCA-SAB-591-4A-A</strain>
    </source>
</reference>
<dbReference type="RefSeq" id="WP_154537891.1">
    <property type="nucleotide sequence ID" value="NZ_JAXDWS010000012.1"/>
</dbReference>
<evidence type="ECO:0000313" key="4">
    <source>
        <dbReference type="EMBL" id="MST62498.1"/>
    </source>
</evidence>
<proteinExistence type="predicted"/>
<comment type="caution">
    <text evidence="4">The sequence shown here is derived from an EMBL/GenBank/DDBJ whole genome shotgun (WGS) entry which is preliminary data.</text>
</comment>
<evidence type="ECO:0000313" key="5">
    <source>
        <dbReference type="Proteomes" id="UP000440713"/>
    </source>
</evidence>
<dbReference type="AlphaFoldDB" id="A0A6N7X0H7"/>
<feature type="region of interest" description="Disordered" evidence="1">
    <location>
        <begin position="256"/>
        <end position="285"/>
    </location>
</feature>
<feature type="transmembrane region" description="Helical" evidence="2">
    <location>
        <begin position="196"/>
        <end position="219"/>
    </location>
</feature>
<dbReference type="PANTHER" id="PTHR30373">
    <property type="entry name" value="UPF0603 PROTEIN YGCG"/>
    <property type="match status" value="1"/>
</dbReference>
<dbReference type="InterPro" id="IPR007621">
    <property type="entry name" value="TPM_dom"/>
</dbReference>